<evidence type="ECO:0000313" key="2">
    <source>
        <dbReference type="Proteomes" id="UP000095228"/>
    </source>
</evidence>
<dbReference type="AlphaFoldDB" id="A0A1D8AXJ3"/>
<dbReference type="OrthoDB" id="192088at2"/>
<dbReference type="EMBL" id="CP016094">
    <property type="protein sequence ID" value="AOS45606.1"/>
    <property type="molecule type" value="Genomic_DNA"/>
</dbReference>
<gene>
    <name evidence="1" type="ORF">Verru16b_02689</name>
</gene>
<keyword evidence="2" id="KW-1185">Reference proteome</keyword>
<reference evidence="1 2" key="1">
    <citation type="submission" date="2016-06" db="EMBL/GenBank/DDBJ databases">
        <title>Three novel species with peptidoglycan cell walls form the new genus Lacunisphaera gen. nov. in the family Opitutaceae of the verrucomicrobial subdivision 4.</title>
        <authorList>
            <person name="Rast P."/>
            <person name="Gloeckner I."/>
            <person name="Jogler M."/>
            <person name="Boedeker C."/>
            <person name="Jeske O."/>
            <person name="Wiegand S."/>
            <person name="Reinhardt R."/>
            <person name="Schumann P."/>
            <person name="Rohde M."/>
            <person name="Spring S."/>
            <person name="Gloeckner F.O."/>
            <person name="Jogler C."/>
        </authorList>
    </citation>
    <scope>NUCLEOTIDE SEQUENCE [LARGE SCALE GENOMIC DNA]</scope>
    <source>
        <strain evidence="1 2">IG16b</strain>
    </source>
</reference>
<dbReference type="Proteomes" id="UP000095228">
    <property type="component" value="Chromosome"/>
</dbReference>
<dbReference type="Gene3D" id="3.30.1330.40">
    <property type="entry name" value="RutC-like"/>
    <property type="match status" value="1"/>
</dbReference>
<evidence type="ECO:0000313" key="1">
    <source>
        <dbReference type="EMBL" id="AOS45606.1"/>
    </source>
</evidence>
<protein>
    <submittedName>
        <fullName evidence="1">Uncharacterized protein</fullName>
    </submittedName>
</protein>
<sequence length="242" mass="26635">MKTNLTPAGTCRLEIRVSERETFTEYHVTASPESPVAAGPAAEQLFAAVAAALVEHRIQPVQEKIYGLTAVREEVLRQRDSIYRLRGLDRTMPVTWIEGTPLHAGGFAGVQIWGVASRDGQACVSTVENDVTGRARLWTGAGFRMLHLPAVRGTRPGGALAPSRLEQAAQMFANVGAGLAAHGMKYTQVKRTWIYLAQLLEWYLDMNRVRTDHYRRHGLGWKAGRTFRPAPASWAGAMGKNV</sequence>
<dbReference type="RefSeq" id="WP_069962733.1">
    <property type="nucleotide sequence ID" value="NZ_CP016094.1"/>
</dbReference>
<proteinExistence type="predicted"/>
<dbReference type="STRING" id="1838286.Verru16b_02689"/>
<dbReference type="SUPFAM" id="SSF55298">
    <property type="entry name" value="YjgF-like"/>
    <property type="match status" value="1"/>
</dbReference>
<dbReference type="KEGG" id="obg:Verru16b_02689"/>
<dbReference type="InterPro" id="IPR035959">
    <property type="entry name" value="RutC-like_sf"/>
</dbReference>
<name>A0A1D8AXJ3_9BACT</name>
<accession>A0A1D8AXJ3</accession>
<organism evidence="1 2">
    <name type="scientific">Lacunisphaera limnophila</name>
    <dbReference type="NCBI Taxonomy" id="1838286"/>
    <lineage>
        <taxon>Bacteria</taxon>
        <taxon>Pseudomonadati</taxon>
        <taxon>Verrucomicrobiota</taxon>
        <taxon>Opitutia</taxon>
        <taxon>Opitutales</taxon>
        <taxon>Opitutaceae</taxon>
        <taxon>Lacunisphaera</taxon>
    </lineage>
</organism>